<evidence type="ECO:0000313" key="1">
    <source>
        <dbReference type="Proteomes" id="UP000095283"/>
    </source>
</evidence>
<organism evidence="1 2">
    <name type="scientific">Heterorhabditis bacteriophora</name>
    <name type="common">Entomopathogenic nematode worm</name>
    <dbReference type="NCBI Taxonomy" id="37862"/>
    <lineage>
        <taxon>Eukaryota</taxon>
        <taxon>Metazoa</taxon>
        <taxon>Ecdysozoa</taxon>
        <taxon>Nematoda</taxon>
        <taxon>Chromadorea</taxon>
        <taxon>Rhabditida</taxon>
        <taxon>Rhabditina</taxon>
        <taxon>Rhabditomorpha</taxon>
        <taxon>Strongyloidea</taxon>
        <taxon>Heterorhabditidae</taxon>
        <taxon>Heterorhabditis</taxon>
    </lineage>
</organism>
<reference evidence="2" key="1">
    <citation type="submission" date="2016-11" db="UniProtKB">
        <authorList>
            <consortium name="WormBaseParasite"/>
        </authorList>
    </citation>
    <scope>IDENTIFICATION</scope>
</reference>
<accession>A0A1I7WAM9</accession>
<name>A0A1I7WAM9_HETBA</name>
<keyword evidence="1" id="KW-1185">Reference proteome</keyword>
<dbReference type="AlphaFoldDB" id="A0A1I7WAM9"/>
<dbReference type="Proteomes" id="UP000095283">
    <property type="component" value="Unplaced"/>
</dbReference>
<proteinExistence type="predicted"/>
<dbReference type="WBParaSite" id="Hba_01727">
    <property type="protein sequence ID" value="Hba_01727"/>
    <property type="gene ID" value="Hba_01727"/>
</dbReference>
<evidence type="ECO:0000313" key="2">
    <source>
        <dbReference type="WBParaSite" id="Hba_01727"/>
    </source>
</evidence>
<protein>
    <submittedName>
        <fullName evidence="2">Uncharacterized protein</fullName>
    </submittedName>
</protein>
<sequence length="20" mass="2333">MVGTRKHFSRDLIISMLSKI</sequence>